<protein>
    <submittedName>
        <fullName evidence="2">Uncharacterized protein</fullName>
    </submittedName>
</protein>
<dbReference type="EMBL" id="UAVU01000003">
    <property type="protein sequence ID" value="SQA96713.1"/>
    <property type="molecule type" value="Genomic_DNA"/>
</dbReference>
<evidence type="ECO:0000256" key="1">
    <source>
        <dbReference type="SAM" id="Phobius"/>
    </source>
</evidence>
<organism evidence="2 3">
    <name type="scientific">Cedecea neteri</name>
    <dbReference type="NCBI Taxonomy" id="158822"/>
    <lineage>
        <taxon>Bacteria</taxon>
        <taxon>Pseudomonadati</taxon>
        <taxon>Pseudomonadota</taxon>
        <taxon>Gammaproteobacteria</taxon>
        <taxon>Enterobacterales</taxon>
        <taxon>Enterobacteriaceae</taxon>
        <taxon>Cedecea</taxon>
    </lineage>
</organism>
<accession>A0A2X2T887</accession>
<gene>
    <name evidence="2" type="ORF">NCTC12120_00473</name>
</gene>
<name>A0A2X2T887_9ENTR</name>
<proteinExistence type="predicted"/>
<keyword evidence="1" id="KW-1133">Transmembrane helix</keyword>
<evidence type="ECO:0000313" key="3">
    <source>
        <dbReference type="Proteomes" id="UP000251197"/>
    </source>
</evidence>
<sequence>MPVKWLLTHLLPGVLLCALLGGGAWWLHHQGYTSGFNKAKAAGDTALANEKKARADERQQLAEKGQQALLDVREREHQEQVRADGLAGQLADREQQLQQAQQLLSLNIQKAVSDDNQASQQGSQCGYNGLGLAACSSTGRPSDTPVVVTPAPVIQQAIKPPREMVTAAPMPPAPSAYAGGAKGLPPAALLRHAADYGAWCQTNAAKLRALDVFFWPEGHKD</sequence>
<dbReference type="AlphaFoldDB" id="A0A2X2T887"/>
<keyword evidence="1" id="KW-0472">Membrane</keyword>
<evidence type="ECO:0000313" key="2">
    <source>
        <dbReference type="EMBL" id="SQA96713.1"/>
    </source>
</evidence>
<dbReference type="Proteomes" id="UP000251197">
    <property type="component" value="Unassembled WGS sequence"/>
</dbReference>
<keyword evidence="1" id="KW-0812">Transmembrane</keyword>
<reference evidence="2 3" key="1">
    <citation type="submission" date="2018-06" db="EMBL/GenBank/DDBJ databases">
        <authorList>
            <consortium name="Pathogen Informatics"/>
            <person name="Doyle S."/>
        </authorList>
    </citation>
    <scope>NUCLEOTIDE SEQUENCE [LARGE SCALE GENOMIC DNA]</scope>
    <source>
        <strain evidence="2 3">NCTC12120</strain>
    </source>
</reference>
<feature type="transmembrane region" description="Helical" evidence="1">
    <location>
        <begin position="6"/>
        <end position="27"/>
    </location>
</feature>